<organism evidence="2 3">
    <name type="scientific">Rhodoferax fermentans</name>
    <dbReference type="NCBI Taxonomy" id="28066"/>
    <lineage>
        <taxon>Bacteria</taxon>
        <taxon>Pseudomonadati</taxon>
        <taxon>Pseudomonadota</taxon>
        <taxon>Betaproteobacteria</taxon>
        <taxon>Burkholderiales</taxon>
        <taxon>Comamonadaceae</taxon>
        <taxon>Rhodoferax</taxon>
    </lineage>
</organism>
<evidence type="ECO:0000313" key="2">
    <source>
        <dbReference type="EMBL" id="OOV08370.1"/>
    </source>
</evidence>
<accession>A0A1T1AWA3</accession>
<dbReference type="STRING" id="28066.RF819_18150"/>
<dbReference type="Proteomes" id="UP000190750">
    <property type="component" value="Unassembled WGS sequence"/>
</dbReference>
<reference evidence="2 3" key="1">
    <citation type="submission" date="2017-01" db="EMBL/GenBank/DDBJ databases">
        <title>Genome sequencing of Rhodoferax fermentans JCM 7819.</title>
        <authorList>
            <person name="Kim Y.J."/>
            <person name="Farh M.E.-A."/>
            <person name="Yang D.-C."/>
        </authorList>
    </citation>
    <scope>NUCLEOTIDE SEQUENCE [LARGE SCALE GENOMIC DNA]</scope>
    <source>
        <strain evidence="2 3">JCM 7819</strain>
    </source>
</reference>
<comment type="caution">
    <text evidence="2">The sequence shown here is derived from an EMBL/GenBank/DDBJ whole genome shotgun (WGS) entry which is preliminary data.</text>
</comment>
<gene>
    <name evidence="2" type="ORF">RF819_18150</name>
</gene>
<keyword evidence="1" id="KW-1133">Transmembrane helix</keyword>
<evidence type="ECO:0008006" key="4">
    <source>
        <dbReference type="Google" id="ProtNLM"/>
    </source>
</evidence>
<dbReference type="AlphaFoldDB" id="A0A1T1AWA3"/>
<keyword evidence="1" id="KW-0812">Transmembrane</keyword>
<keyword evidence="3" id="KW-1185">Reference proteome</keyword>
<evidence type="ECO:0000313" key="3">
    <source>
        <dbReference type="Proteomes" id="UP000190750"/>
    </source>
</evidence>
<evidence type="ECO:0000256" key="1">
    <source>
        <dbReference type="SAM" id="Phobius"/>
    </source>
</evidence>
<sequence length="124" mass="13150">MTPTTEKTGNLIDQASQSADHAIRASQQAANQAVDSAGNALQGLRQQATPVLERASEQVSAMAHRGLESVRETTHQLRVKAEHASDSTVGYIRQEPVKAVLIAAATGAALMALVSLVARSRDRH</sequence>
<dbReference type="EMBL" id="MTJN01000002">
    <property type="protein sequence ID" value="OOV08370.1"/>
    <property type="molecule type" value="Genomic_DNA"/>
</dbReference>
<feature type="transmembrane region" description="Helical" evidence="1">
    <location>
        <begin position="99"/>
        <end position="118"/>
    </location>
</feature>
<proteinExistence type="predicted"/>
<name>A0A1T1AWA3_RHOFE</name>
<protein>
    <recommendedName>
        <fullName evidence="4">DUF883 domain-containing protein</fullName>
    </recommendedName>
</protein>
<keyword evidence="1" id="KW-0472">Membrane</keyword>